<evidence type="ECO:0000313" key="2">
    <source>
        <dbReference type="Proteomes" id="UP000219329"/>
    </source>
</evidence>
<proteinExistence type="predicted"/>
<evidence type="ECO:0008006" key="3">
    <source>
        <dbReference type="Google" id="ProtNLM"/>
    </source>
</evidence>
<dbReference type="PROSITE" id="PS51257">
    <property type="entry name" value="PROKAR_LIPOPROTEIN"/>
    <property type="match status" value="1"/>
</dbReference>
<dbReference type="InterPro" id="IPR022269">
    <property type="entry name" value="SO_2930-like_C"/>
</dbReference>
<comment type="caution">
    <text evidence="1">The sequence shown here is derived from an EMBL/GenBank/DDBJ whole genome shotgun (WGS) entry which is preliminary data.</text>
</comment>
<sequence>MSRLESRLGVLCLLLAVLLGCSESIPNFHESNNPQRLSEWNLFALSQEELIPSEASLVFTPANQLFTDYAHKLRTLWIPNESQAQLVNNEINYPVGTILTKTFYYPTDLEGNLLRQTSTNSSSIDLANNKLIETRLLIKRSQGWEAFPYVWNDDQTEAFLRVAGASTKFNLKSDKGSLEFVYFVPNENQCSGCHVTKHPDGKMHPLGAIASQLASAYANNQNQNENLVKMGWLDRAPDAKTPKSWKDEAASTQDRAQAYLNINCGHCHNPDGAADTSALILDGSHNAAINRGVCKTPVAAGGGAGDMLYSIVPGAPDRSILLYRMESSEPDEMMPELGRSLIHSEGIALIKQWIREMPGSCPN</sequence>
<dbReference type="InterPro" id="IPR036280">
    <property type="entry name" value="Multihaem_cyt_sf"/>
</dbReference>
<reference evidence="1 2" key="1">
    <citation type="submission" date="2017-08" db="EMBL/GenBank/DDBJ databases">
        <title>Fine stratification of microbial communities through a metagenomic profile of the photic zone.</title>
        <authorList>
            <person name="Haro-Moreno J.M."/>
            <person name="Lopez-Perez M."/>
            <person name="De La Torre J."/>
            <person name="Picazo A."/>
            <person name="Camacho A."/>
            <person name="Rodriguez-Valera F."/>
        </authorList>
    </citation>
    <scope>NUCLEOTIDE SEQUENCE [LARGE SCALE GENOMIC DNA]</scope>
    <source>
        <strain evidence="1">MED-G28</strain>
    </source>
</reference>
<dbReference type="NCBIfam" id="TIGR03806">
    <property type="entry name" value="chp_HNE_0200"/>
    <property type="match status" value="1"/>
</dbReference>
<organism evidence="1 2">
    <name type="scientific">OM182 bacterium MED-G28</name>
    <dbReference type="NCBI Taxonomy" id="1986256"/>
    <lineage>
        <taxon>Bacteria</taxon>
        <taxon>Pseudomonadati</taxon>
        <taxon>Pseudomonadota</taxon>
        <taxon>Gammaproteobacteria</taxon>
        <taxon>OMG group</taxon>
        <taxon>OM182 clade</taxon>
    </lineage>
</organism>
<accession>A0A2A5W9R6</accession>
<protein>
    <recommendedName>
        <fullName evidence="3">Cytochrome C Planctomycete-type domain-containing protein</fullName>
    </recommendedName>
</protein>
<dbReference type="EMBL" id="NTJZ01000009">
    <property type="protein sequence ID" value="PDH33275.1"/>
    <property type="molecule type" value="Genomic_DNA"/>
</dbReference>
<name>A0A2A5W9R6_9GAMM</name>
<dbReference type="SUPFAM" id="SSF48695">
    <property type="entry name" value="Multiheme cytochromes"/>
    <property type="match status" value="1"/>
</dbReference>
<dbReference type="Proteomes" id="UP000219329">
    <property type="component" value="Unassembled WGS sequence"/>
</dbReference>
<gene>
    <name evidence="1" type="ORF">CNF02_08790</name>
</gene>
<evidence type="ECO:0000313" key="1">
    <source>
        <dbReference type="EMBL" id="PDH33275.1"/>
    </source>
</evidence>
<dbReference type="AlphaFoldDB" id="A0A2A5W9R6"/>